<evidence type="ECO:0000256" key="7">
    <source>
        <dbReference type="ARBA" id="ARBA00023211"/>
    </source>
</evidence>
<name>A0A328TX84_9BACL</name>
<keyword evidence="10" id="KW-1185">Reference proteome</keyword>
<keyword evidence="3 8" id="KW-0812">Transmembrane</keyword>
<keyword evidence="1 8" id="KW-0813">Transport</keyword>
<dbReference type="InterPro" id="IPR022929">
    <property type="entry name" value="Put_MntP"/>
</dbReference>
<evidence type="ECO:0000256" key="6">
    <source>
        <dbReference type="ARBA" id="ARBA00023136"/>
    </source>
</evidence>
<feature type="transmembrane region" description="Helical" evidence="8">
    <location>
        <begin position="138"/>
        <end position="158"/>
    </location>
</feature>
<dbReference type="Proteomes" id="UP000249260">
    <property type="component" value="Unassembled WGS sequence"/>
</dbReference>
<evidence type="ECO:0000256" key="1">
    <source>
        <dbReference type="ARBA" id="ARBA00022448"/>
    </source>
</evidence>
<evidence type="ECO:0000256" key="3">
    <source>
        <dbReference type="ARBA" id="ARBA00022692"/>
    </source>
</evidence>
<evidence type="ECO:0000313" key="9">
    <source>
        <dbReference type="EMBL" id="RAP74292.1"/>
    </source>
</evidence>
<feature type="transmembrane region" description="Helical" evidence="8">
    <location>
        <begin position="45"/>
        <end position="64"/>
    </location>
</feature>
<evidence type="ECO:0000313" key="10">
    <source>
        <dbReference type="Proteomes" id="UP000249260"/>
    </source>
</evidence>
<dbReference type="PANTHER" id="PTHR35529">
    <property type="entry name" value="MANGANESE EFFLUX PUMP MNTP-RELATED"/>
    <property type="match status" value="1"/>
</dbReference>
<dbReference type="GO" id="GO:0005886">
    <property type="term" value="C:plasma membrane"/>
    <property type="evidence" value="ECO:0007669"/>
    <property type="project" value="UniProtKB-SubCell"/>
</dbReference>
<evidence type="ECO:0000256" key="8">
    <source>
        <dbReference type="HAMAP-Rule" id="MF_01521"/>
    </source>
</evidence>
<feature type="transmembrane region" description="Helical" evidence="8">
    <location>
        <begin position="112"/>
        <end position="132"/>
    </location>
</feature>
<organism evidence="9 10">
    <name type="scientific">Paenibacillus montanisoli</name>
    <dbReference type="NCBI Taxonomy" id="2081970"/>
    <lineage>
        <taxon>Bacteria</taxon>
        <taxon>Bacillati</taxon>
        <taxon>Bacillota</taxon>
        <taxon>Bacilli</taxon>
        <taxon>Bacillales</taxon>
        <taxon>Paenibacillaceae</taxon>
        <taxon>Paenibacillus</taxon>
    </lineage>
</organism>
<protein>
    <recommendedName>
        <fullName evidence="8">Putative manganese efflux pump MntP</fullName>
    </recommendedName>
</protein>
<dbReference type="AlphaFoldDB" id="A0A328TX84"/>
<dbReference type="RefSeq" id="WP_112885081.1">
    <property type="nucleotide sequence ID" value="NZ_QLUW01000005.1"/>
</dbReference>
<keyword evidence="4 8" id="KW-1133">Transmembrane helix</keyword>
<comment type="caution">
    <text evidence="9">The sequence shown here is derived from an EMBL/GenBank/DDBJ whole genome shotgun (WGS) entry which is preliminary data.</text>
</comment>
<accession>A0A328TX84</accession>
<dbReference type="OrthoDB" id="1679700at2"/>
<sequence length="186" mass="19130">MVDAGMHAGQLLTLMIIALALGMDAFSLGVGIGLKGIRLFDIIKLSAVIAIFHTIMPLMGIFTGKYVSTLLGSVATTAAGALLLLLGGHMIYSSLRGDAVGSIDYNSSWGMLLFALGVSIDSFSVGISLGMFEADMLLTVLMFGIAGGAMSVFGLLLGSRVSASLGGYGEACGGVILFTFGLLFLF</sequence>
<dbReference type="HAMAP" id="MF_01521">
    <property type="entry name" value="MntP_pump"/>
    <property type="match status" value="1"/>
</dbReference>
<evidence type="ECO:0000256" key="2">
    <source>
        <dbReference type="ARBA" id="ARBA00022475"/>
    </source>
</evidence>
<keyword evidence="6 8" id="KW-0472">Membrane</keyword>
<keyword evidence="7 8" id="KW-0464">Manganese</keyword>
<dbReference type="EMBL" id="QLUW01000005">
    <property type="protein sequence ID" value="RAP74292.1"/>
    <property type="molecule type" value="Genomic_DNA"/>
</dbReference>
<comment type="function">
    <text evidence="8">Probably functions as a manganese efflux pump.</text>
</comment>
<feature type="transmembrane region" description="Helical" evidence="8">
    <location>
        <begin position="12"/>
        <end position="33"/>
    </location>
</feature>
<feature type="transmembrane region" description="Helical" evidence="8">
    <location>
        <begin position="70"/>
        <end position="92"/>
    </location>
</feature>
<evidence type="ECO:0000256" key="5">
    <source>
        <dbReference type="ARBA" id="ARBA00023065"/>
    </source>
</evidence>
<dbReference type="Pfam" id="PF02659">
    <property type="entry name" value="Mntp"/>
    <property type="match status" value="1"/>
</dbReference>
<keyword evidence="5 8" id="KW-0406">Ion transport</keyword>
<dbReference type="GO" id="GO:0005384">
    <property type="term" value="F:manganese ion transmembrane transporter activity"/>
    <property type="evidence" value="ECO:0007669"/>
    <property type="project" value="UniProtKB-UniRule"/>
</dbReference>
<feature type="transmembrane region" description="Helical" evidence="8">
    <location>
        <begin position="165"/>
        <end position="185"/>
    </location>
</feature>
<keyword evidence="2 8" id="KW-1003">Cell membrane</keyword>
<dbReference type="InterPro" id="IPR003810">
    <property type="entry name" value="Mntp/YtaF"/>
</dbReference>
<evidence type="ECO:0000256" key="4">
    <source>
        <dbReference type="ARBA" id="ARBA00022989"/>
    </source>
</evidence>
<gene>
    <name evidence="8" type="primary">mntP</name>
    <name evidence="9" type="ORF">DL346_23470</name>
</gene>
<comment type="similarity">
    <text evidence="8">Belongs to the MntP (TC 9.B.29) family.</text>
</comment>
<proteinExistence type="inferred from homology"/>
<reference evidence="9 10" key="1">
    <citation type="submission" date="2018-06" db="EMBL/GenBank/DDBJ databases">
        <title>Paenibacillus montanisoli sp. nov., isolated from mountain area soil.</title>
        <authorList>
            <person name="Wu M."/>
        </authorList>
    </citation>
    <scope>NUCLEOTIDE SEQUENCE [LARGE SCALE GENOMIC DNA]</scope>
    <source>
        <strain evidence="9 10">RA17</strain>
    </source>
</reference>
<comment type="subcellular location">
    <subcellularLocation>
        <location evidence="8">Cell membrane</location>
        <topology evidence="8">Multi-pass membrane protein</topology>
    </subcellularLocation>
</comment>
<dbReference type="PANTHER" id="PTHR35529:SF1">
    <property type="entry name" value="MANGANESE EFFLUX PUMP MNTP-RELATED"/>
    <property type="match status" value="1"/>
</dbReference>